<reference evidence="1 2" key="1">
    <citation type="journal article" date="2022" name="Nat. Ecol. Evol.">
        <title>A masculinizing supergene underlies an exaggerated male reproductive morph in a spider.</title>
        <authorList>
            <person name="Hendrickx F."/>
            <person name="De Corte Z."/>
            <person name="Sonet G."/>
            <person name="Van Belleghem S.M."/>
            <person name="Kostlbacher S."/>
            <person name="Vangestel C."/>
        </authorList>
    </citation>
    <scope>NUCLEOTIDE SEQUENCE [LARGE SCALE GENOMIC DNA]</scope>
    <source>
        <strain evidence="1">W744_W776</strain>
    </source>
</reference>
<evidence type="ECO:0000313" key="1">
    <source>
        <dbReference type="EMBL" id="KAG8198982.1"/>
    </source>
</evidence>
<gene>
    <name evidence="1" type="ORF">JTE90_001782</name>
</gene>
<protein>
    <submittedName>
        <fullName evidence="1">Uncharacterized protein</fullName>
    </submittedName>
</protein>
<dbReference type="AlphaFoldDB" id="A0AAV6VQH2"/>
<proteinExistence type="predicted"/>
<dbReference type="EMBL" id="JAFNEN010000033">
    <property type="protein sequence ID" value="KAG8198982.1"/>
    <property type="molecule type" value="Genomic_DNA"/>
</dbReference>
<sequence length="83" mass="9117">MVFPATCFGALPSTVETVKKCLAIFLDDNCDYGKEWGTEKEKFIQNVKALDVCLQGRHCWKFGGGAGMGQAQHGTGTLWWCDA</sequence>
<comment type="caution">
    <text evidence="1">The sequence shown here is derived from an EMBL/GenBank/DDBJ whole genome shotgun (WGS) entry which is preliminary data.</text>
</comment>
<name>A0AAV6VQH2_9ARAC</name>
<accession>A0AAV6VQH2</accession>
<keyword evidence="2" id="KW-1185">Reference proteome</keyword>
<organism evidence="1 2">
    <name type="scientific">Oedothorax gibbosus</name>
    <dbReference type="NCBI Taxonomy" id="931172"/>
    <lineage>
        <taxon>Eukaryota</taxon>
        <taxon>Metazoa</taxon>
        <taxon>Ecdysozoa</taxon>
        <taxon>Arthropoda</taxon>
        <taxon>Chelicerata</taxon>
        <taxon>Arachnida</taxon>
        <taxon>Araneae</taxon>
        <taxon>Araneomorphae</taxon>
        <taxon>Entelegynae</taxon>
        <taxon>Araneoidea</taxon>
        <taxon>Linyphiidae</taxon>
        <taxon>Erigoninae</taxon>
        <taxon>Oedothorax</taxon>
    </lineage>
</organism>
<evidence type="ECO:0000313" key="2">
    <source>
        <dbReference type="Proteomes" id="UP000827092"/>
    </source>
</evidence>
<dbReference type="Proteomes" id="UP000827092">
    <property type="component" value="Unassembled WGS sequence"/>
</dbReference>